<evidence type="ECO:0008006" key="3">
    <source>
        <dbReference type="Google" id="ProtNLM"/>
    </source>
</evidence>
<dbReference type="Proteomes" id="UP001163105">
    <property type="component" value="Unassembled WGS sequence"/>
</dbReference>
<accession>A0AB34G7J9</accession>
<sequence length="184" mass="21160">MDVPYFPFLYTTDSTKRDFRTILMQLISCALDICLSLDCLNDVQLIFQYENFIIHSFMNGDQSDVISTTFALGYHENVASKPNTPSFLVELRKTAFARIYSADKNISLFLGRPLRMSKRFCHFQIPDKPSPPTNGSNAVHEWSDDSAMNYRSETRWSALCASIKEEIMELLFDRGRTDTSEKVK</sequence>
<organism evidence="1 2">
    <name type="scientific">Purpureocillium lavendulum</name>
    <dbReference type="NCBI Taxonomy" id="1247861"/>
    <lineage>
        <taxon>Eukaryota</taxon>
        <taxon>Fungi</taxon>
        <taxon>Dikarya</taxon>
        <taxon>Ascomycota</taxon>
        <taxon>Pezizomycotina</taxon>
        <taxon>Sordariomycetes</taxon>
        <taxon>Hypocreomycetidae</taxon>
        <taxon>Hypocreales</taxon>
        <taxon>Ophiocordycipitaceae</taxon>
        <taxon>Purpureocillium</taxon>
    </lineage>
</organism>
<dbReference type="CDD" id="cd12148">
    <property type="entry name" value="fungal_TF_MHR"/>
    <property type="match status" value="1"/>
</dbReference>
<proteinExistence type="predicted"/>
<dbReference type="AlphaFoldDB" id="A0AB34G7J9"/>
<name>A0AB34G7J9_9HYPO</name>
<keyword evidence="2" id="KW-1185">Reference proteome</keyword>
<protein>
    <recommendedName>
        <fullName evidence="3">Transcription factor domain-containing protein</fullName>
    </recommendedName>
</protein>
<gene>
    <name evidence="1" type="ORF">O9K51_01778</name>
</gene>
<evidence type="ECO:0000313" key="1">
    <source>
        <dbReference type="EMBL" id="KAJ6447003.1"/>
    </source>
</evidence>
<comment type="caution">
    <text evidence="1">The sequence shown here is derived from an EMBL/GenBank/DDBJ whole genome shotgun (WGS) entry which is preliminary data.</text>
</comment>
<reference evidence="1" key="1">
    <citation type="submission" date="2023-01" db="EMBL/GenBank/DDBJ databases">
        <title>The growth and conidiation of Purpureocillium lavendulum are regulated by nitrogen source and histone H3K14 acetylation.</title>
        <authorList>
            <person name="Tang P."/>
            <person name="Han J."/>
            <person name="Zhang C."/>
            <person name="Tang P."/>
            <person name="Qi F."/>
            <person name="Zhang K."/>
            <person name="Liang L."/>
        </authorList>
    </citation>
    <scope>NUCLEOTIDE SEQUENCE</scope>
    <source>
        <strain evidence="1">YMF1.00683</strain>
    </source>
</reference>
<evidence type="ECO:0000313" key="2">
    <source>
        <dbReference type="Proteomes" id="UP001163105"/>
    </source>
</evidence>
<dbReference type="EMBL" id="JAQHRD010000001">
    <property type="protein sequence ID" value="KAJ6447003.1"/>
    <property type="molecule type" value="Genomic_DNA"/>
</dbReference>